<dbReference type="Proteomes" id="UP000243688">
    <property type="component" value="Unassembled WGS sequence"/>
</dbReference>
<evidence type="ECO:0000256" key="2">
    <source>
        <dbReference type="SAM" id="SignalP"/>
    </source>
</evidence>
<evidence type="ECO:0008006" key="5">
    <source>
        <dbReference type="Google" id="ProtNLM"/>
    </source>
</evidence>
<feature type="signal peptide" evidence="2">
    <location>
        <begin position="1"/>
        <end position="21"/>
    </location>
</feature>
<evidence type="ECO:0000313" key="3">
    <source>
        <dbReference type="EMBL" id="PDO10337.1"/>
    </source>
</evidence>
<evidence type="ECO:0000313" key="4">
    <source>
        <dbReference type="Proteomes" id="UP000243688"/>
    </source>
</evidence>
<organism evidence="3 4">
    <name type="scientific">Candidatus Reconcilbacillus cellulovorans</name>
    <dbReference type="NCBI Taxonomy" id="1906605"/>
    <lineage>
        <taxon>Bacteria</taxon>
        <taxon>Bacillati</taxon>
        <taxon>Bacillota</taxon>
        <taxon>Bacilli</taxon>
        <taxon>Bacillales</taxon>
        <taxon>Paenibacillaceae</taxon>
        <taxon>Candidatus Reconcilbacillus</taxon>
    </lineage>
</organism>
<name>A0A2A6E0Q6_9BACL</name>
<feature type="compositionally biased region" description="Basic residues" evidence="1">
    <location>
        <begin position="246"/>
        <end position="262"/>
    </location>
</feature>
<evidence type="ECO:0000256" key="1">
    <source>
        <dbReference type="SAM" id="MobiDB-lite"/>
    </source>
</evidence>
<dbReference type="AlphaFoldDB" id="A0A2A6E0Q6"/>
<feature type="compositionally biased region" description="Polar residues" evidence="1">
    <location>
        <begin position="211"/>
        <end position="229"/>
    </location>
</feature>
<proteinExistence type="predicted"/>
<sequence>MRFWMRGWLKLLLALAVASSAAGCGGGRATVQYPLESVSDTGAGRSFVYRAAGRSVPDVARELIASDRPQQVSPENPERMFLVYPDRLVHLQRDPNRPADTLIEISDRAFVQQQYDVSFLQMYLLAEALDELFDAAKPKTGHYRGYTERDVYRPTTVYRAPTDADRKAAPPLTVDRKGQIFKRADLPPASSDAKIGGSGDVFKKAPVSVAEPSQRSTGSTGTIRKNTASGEVKPKSSVFSQPRPRSPPKTRVGSKGRIMVRR</sequence>
<feature type="region of interest" description="Disordered" evidence="1">
    <location>
        <begin position="206"/>
        <end position="262"/>
    </location>
</feature>
<feature type="chain" id="PRO_5012924441" description="DUF4247 domain-containing protein" evidence="2">
    <location>
        <begin position="22"/>
        <end position="262"/>
    </location>
</feature>
<comment type="caution">
    <text evidence="3">The sequence shown here is derived from an EMBL/GenBank/DDBJ whole genome shotgun (WGS) entry which is preliminary data.</text>
</comment>
<dbReference type="EMBL" id="MOXJ01000015">
    <property type="protein sequence ID" value="PDO10337.1"/>
    <property type="molecule type" value="Genomic_DNA"/>
</dbReference>
<accession>A0A2A6E0Q6</accession>
<dbReference type="PROSITE" id="PS51257">
    <property type="entry name" value="PROKAR_LIPOPROTEIN"/>
    <property type="match status" value="1"/>
</dbReference>
<dbReference type="InterPro" id="IPR025341">
    <property type="entry name" value="DUF4247"/>
</dbReference>
<protein>
    <recommendedName>
        <fullName evidence="5">DUF4247 domain-containing protein</fullName>
    </recommendedName>
</protein>
<gene>
    <name evidence="3" type="ORF">BLM47_07330</name>
</gene>
<reference evidence="3 4" key="1">
    <citation type="submission" date="2016-12" db="EMBL/GenBank/DDBJ databases">
        <title>Candidatus Reconcilibacillus cellulovorans genome.</title>
        <authorList>
            <person name="Kolinko S."/>
            <person name="Wu Y.-W."/>
            <person name="Tachea F."/>
            <person name="Denzel E."/>
            <person name="Hiras J."/>
            <person name="Baecker N."/>
            <person name="Chan L.J."/>
            <person name="Eichorst S.A."/>
            <person name="Frey D."/>
            <person name="Adams P.D."/>
            <person name="Pray T."/>
            <person name="Tanjore D."/>
            <person name="Petzold C.J."/>
            <person name="Gladden J.M."/>
            <person name="Simmons B.A."/>
            <person name="Singer S.W."/>
        </authorList>
    </citation>
    <scope>NUCLEOTIDE SEQUENCE [LARGE SCALE GENOMIC DNA]</scope>
    <source>
        <strain evidence="3">JTherm</strain>
    </source>
</reference>
<keyword evidence="2" id="KW-0732">Signal</keyword>
<dbReference type="Pfam" id="PF14042">
    <property type="entry name" value="DUF4247"/>
    <property type="match status" value="1"/>
</dbReference>